<proteinExistence type="predicted"/>
<accession>A9VD20</accession>
<evidence type="ECO:0000313" key="2">
    <source>
        <dbReference type="Proteomes" id="UP000001357"/>
    </source>
</evidence>
<gene>
    <name evidence="1" type="ORF">MONBRDRAFT_30109</name>
</gene>
<dbReference type="AlphaFoldDB" id="A9VD20"/>
<protein>
    <submittedName>
        <fullName evidence="1">Uncharacterized protein</fullName>
    </submittedName>
</protein>
<name>A9VD20_MONBE</name>
<sequence>MELYHRETSSVILTQEICIEKKGGGNTRPARPQNGILFFCSQTVTEDQQPVEPALHWLSCFCTDRSPVLPPPTALPDGRLTARHHQTHVVCVRVRVCCSLSLSQALSLSFSLSLSLFLSFSLSLKLSQALSLSSSQPLNLSSSLALSQPLSSSLSLKLSSSQPLKLSSSLSTSLNLSLSLSLSLSTSLSQPLAQACNCSSSCFRLAVPPCA</sequence>
<dbReference type="Proteomes" id="UP000001357">
    <property type="component" value="Unassembled WGS sequence"/>
</dbReference>
<keyword evidence="2" id="KW-1185">Reference proteome</keyword>
<organism evidence="1 2">
    <name type="scientific">Monosiga brevicollis</name>
    <name type="common">Choanoflagellate</name>
    <dbReference type="NCBI Taxonomy" id="81824"/>
    <lineage>
        <taxon>Eukaryota</taxon>
        <taxon>Choanoflagellata</taxon>
        <taxon>Craspedida</taxon>
        <taxon>Salpingoecidae</taxon>
        <taxon>Monosiga</taxon>
    </lineage>
</organism>
<dbReference type="InParanoid" id="A9VD20"/>
<dbReference type="PANTHER" id="PTHR45598:SF1">
    <property type="entry name" value="4FE-4S FERREDOXIN-TYPE DOMAIN-CONTAINING PROTEIN"/>
    <property type="match status" value="1"/>
</dbReference>
<dbReference type="PANTHER" id="PTHR45598">
    <property type="entry name" value="PROTEIN CBG11839-RELATED"/>
    <property type="match status" value="1"/>
</dbReference>
<dbReference type="RefSeq" id="XP_001750594.1">
    <property type="nucleotide sequence ID" value="XM_001750542.1"/>
</dbReference>
<reference evidence="1 2" key="1">
    <citation type="journal article" date="2008" name="Nature">
        <title>The genome of the choanoflagellate Monosiga brevicollis and the origin of metazoans.</title>
        <authorList>
            <consortium name="JGI Sequencing"/>
            <person name="King N."/>
            <person name="Westbrook M.J."/>
            <person name="Young S.L."/>
            <person name="Kuo A."/>
            <person name="Abedin M."/>
            <person name="Chapman J."/>
            <person name="Fairclough S."/>
            <person name="Hellsten U."/>
            <person name="Isogai Y."/>
            <person name="Letunic I."/>
            <person name="Marr M."/>
            <person name="Pincus D."/>
            <person name="Putnam N."/>
            <person name="Rokas A."/>
            <person name="Wright K.J."/>
            <person name="Zuzow R."/>
            <person name="Dirks W."/>
            <person name="Good M."/>
            <person name="Goodstein D."/>
            <person name="Lemons D."/>
            <person name="Li W."/>
            <person name="Lyons J.B."/>
            <person name="Morris A."/>
            <person name="Nichols S."/>
            <person name="Richter D.J."/>
            <person name="Salamov A."/>
            <person name="Bork P."/>
            <person name="Lim W.A."/>
            <person name="Manning G."/>
            <person name="Miller W.T."/>
            <person name="McGinnis W."/>
            <person name="Shapiro H."/>
            <person name="Tjian R."/>
            <person name="Grigoriev I.V."/>
            <person name="Rokhsar D."/>
        </authorList>
    </citation>
    <scope>NUCLEOTIDE SEQUENCE [LARGE SCALE GENOMIC DNA]</scope>
    <source>
        <strain evidence="2">MX1 / ATCC 50154</strain>
    </source>
</reference>
<evidence type="ECO:0000313" key="1">
    <source>
        <dbReference type="EMBL" id="EDQ84567.1"/>
    </source>
</evidence>
<dbReference type="EMBL" id="CH991584">
    <property type="protein sequence ID" value="EDQ84567.1"/>
    <property type="molecule type" value="Genomic_DNA"/>
</dbReference>
<dbReference type="KEGG" id="mbr:MONBRDRAFT_30109"/>
<dbReference type="GeneID" id="5895885"/>